<reference evidence="2 3" key="1">
    <citation type="submission" date="2018-07" db="EMBL/GenBank/DDBJ databases">
        <title>Genomic Encyclopedia of Type Strains, Phase III (KMG-III): the genomes of soil and plant-associated and newly described type strains.</title>
        <authorList>
            <person name="Whitman W."/>
        </authorList>
    </citation>
    <scope>NUCLEOTIDE SEQUENCE [LARGE SCALE GENOMIC DNA]</scope>
    <source>
        <strain evidence="2 3">CECT 7506</strain>
    </source>
</reference>
<protein>
    <submittedName>
        <fullName evidence="2">Putative adhesin</fullName>
    </submittedName>
</protein>
<evidence type="ECO:0000313" key="3">
    <source>
        <dbReference type="Proteomes" id="UP000252415"/>
    </source>
</evidence>
<dbReference type="PANTHER" id="PTHR34094">
    <property type="match status" value="1"/>
</dbReference>
<evidence type="ECO:0000259" key="1">
    <source>
        <dbReference type="Pfam" id="PF13349"/>
    </source>
</evidence>
<gene>
    <name evidence="2" type="ORF">DFP97_108261</name>
</gene>
<dbReference type="EMBL" id="QPJD01000008">
    <property type="protein sequence ID" value="RCW47637.1"/>
    <property type="molecule type" value="Genomic_DNA"/>
</dbReference>
<proteinExistence type="predicted"/>
<name>A0A368W4I4_9BACL</name>
<comment type="caution">
    <text evidence="2">The sequence shown here is derived from an EMBL/GenBank/DDBJ whole genome shotgun (WGS) entry which is preliminary data.</text>
</comment>
<organism evidence="2 3">
    <name type="scientific">Paenibacillus prosopidis</name>
    <dbReference type="NCBI Taxonomy" id="630520"/>
    <lineage>
        <taxon>Bacteria</taxon>
        <taxon>Bacillati</taxon>
        <taxon>Bacillota</taxon>
        <taxon>Bacilli</taxon>
        <taxon>Bacillales</taxon>
        <taxon>Paenibacillaceae</taxon>
        <taxon>Paenibacillus</taxon>
    </lineage>
</organism>
<dbReference type="InterPro" id="IPR025164">
    <property type="entry name" value="Toastrack_DUF4097"/>
</dbReference>
<dbReference type="AlphaFoldDB" id="A0A368W4I4"/>
<dbReference type="Gene3D" id="2.160.20.120">
    <property type="match status" value="1"/>
</dbReference>
<sequence>MEIVRGASDEIKVRIEGNASKKYLDRFDLEAEAKGDTVYIKGFYKDMLVVGFNFVHVDLIVELPDRLWDSVELKSSSANIEVEQLEATTAVVETGSGNINIEELSTGTATIQSKSGSVKAENYKSEQVTVHSNSGNITLDDGTGRVDGETRSGNIRMETDELLQDVTLRSGSGNVRIDVTKEPESAAIHLRTNSGNLDVDWDQFVADRDNEEELSGKIGSGQIKIDLESSTGDLKLGK</sequence>
<dbReference type="Pfam" id="PF13349">
    <property type="entry name" value="DUF4097"/>
    <property type="match status" value="1"/>
</dbReference>
<dbReference type="Proteomes" id="UP000252415">
    <property type="component" value="Unassembled WGS sequence"/>
</dbReference>
<evidence type="ECO:0000313" key="2">
    <source>
        <dbReference type="EMBL" id="RCW47637.1"/>
    </source>
</evidence>
<dbReference type="PANTHER" id="PTHR34094:SF1">
    <property type="entry name" value="PROTEIN FAM185A"/>
    <property type="match status" value="1"/>
</dbReference>
<keyword evidence="3" id="KW-1185">Reference proteome</keyword>
<accession>A0A368W4I4</accession>
<dbReference type="OrthoDB" id="2653282at2"/>
<feature type="domain" description="DUF4097" evidence="1">
    <location>
        <begin position="3"/>
        <end position="236"/>
    </location>
</feature>